<evidence type="ECO:0000256" key="1">
    <source>
        <dbReference type="ARBA" id="ARBA00004613"/>
    </source>
</evidence>
<dbReference type="EMBL" id="CP001016">
    <property type="protein sequence ID" value="ACB96526.1"/>
    <property type="molecule type" value="Genomic_DNA"/>
</dbReference>
<dbReference type="GO" id="GO:0005576">
    <property type="term" value="C:extracellular region"/>
    <property type="evidence" value="ECO:0007669"/>
    <property type="project" value="UniProtKB-SubCell"/>
</dbReference>
<accession>B2IKY6</accession>
<dbReference type="AlphaFoldDB" id="B2IKY6"/>
<keyword evidence="2" id="KW-0964">Secreted</keyword>
<reference evidence="5 6" key="2">
    <citation type="journal article" date="2010" name="J. Bacteriol.">
        <title>Complete genome sequence of Beijerinckia indica subsp. indica.</title>
        <authorList>
            <person name="Tamas I."/>
            <person name="Dedysh S.N."/>
            <person name="Liesack W."/>
            <person name="Stott M.B."/>
            <person name="Alam M."/>
            <person name="Murrell J.C."/>
            <person name="Dunfield P.F."/>
        </authorList>
    </citation>
    <scope>NUCLEOTIDE SEQUENCE [LARGE SCALE GENOMIC DNA]</scope>
    <source>
        <strain evidence="6">ATCC 9039 / DSM 1715 / NCIMB 8712</strain>
    </source>
</reference>
<proteinExistence type="predicted"/>
<evidence type="ECO:0000313" key="6">
    <source>
        <dbReference type="Proteomes" id="UP000001695"/>
    </source>
</evidence>
<comment type="subcellular location">
    <subcellularLocation>
        <location evidence="1">Secreted</location>
    </subcellularLocation>
</comment>
<keyword evidence="3" id="KW-0843">Virulence</keyword>
<protein>
    <submittedName>
        <fullName evidence="5">Uncharacterized protein</fullName>
    </submittedName>
</protein>
<dbReference type="InterPro" id="IPR003284">
    <property type="entry name" value="Sal_SpvB"/>
</dbReference>
<dbReference type="RefSeq" id="WP_012385876.1">
    <property type="nucleotide sequence ID" value="NC_010581.1"/>
</dbReference>
<evidence type="ECO:0000256" key="2">
    <source>
        <dbReference type="ARBA" id="ARBA00022525"/>
    </source>
</evidence>
<name>B2IKY6_BEII9</name>
<dbReference type="KEGG" id="bid:Bind_2959"/>
<keyword evidence="6" id="KW-1185">Reference proteome</keyword>
<dbReference type="eggNOG" id="COG3209">
    <property type="taxonomic scope" value="Bacteria"/>
</dbReference>
<evidence type="ECO:0000256" key="3">
    <source>
        <dbReference type="ARBA" id="ARBA00023026"/>
    </source>
</evidence>
<gene>
    <name evidence="5" type="ordered locus">Bind_2959</name>
</gene>
<dbReference type="HOGENOM" id="CLU_2056771_0_0_5"/>
<evidence type="ECO:0000313" key="5">
    <source>
        <dbReference type="EMBL" id="ACB96526.1"/>
    </source>
</evidence>
<feature type="region of interest" description="Disordered" evidence="4">
    <location>
        <begin position="1"/>
        <end position="40"/>
    </location>
</feature>
<evidence type="ECO:0000256" key="4">
    <source>
        <dbReference type="SAM" id="MobiDB-lite"/>
    </source>
</evidence>
<feature type="compositionally biased region" description="Gly residues" evidence="4">
    <location>
        <begin position="1"/>
        <end position="10"/>
    </location>
</feature>
<dbReference type="Proteomes" id="UP000001695">
    <property type="component" value="Chromosome"/>
</dbReference>
<dbReference type="GO" id="GO:0005737">
    <property type="term" value="C:cytoplasm"/>
    <property type="evidence" value="ECO:0007669"/>
    <property type="project" value="InterPro"/>
</dbReference>
<reference evidence="6" key="1">
    <citation type="submission" date="2008-03" db="EMBL/GenBank/DDBJ databases">
        <title>Complete sequence of chromosome of Beijerinckia indica subsp. indica ATCC 9039.</title>
        <authorList>
            <consortium name="US DOE Joint Genome Institute"/>
            <person name="Copeland A."/>
            <person name="Lucas S."/>
            <person name="Lapidus A."/>
            <person name="Glavina del Rio T."/>
            <person name="Dalin E."/>
            <person name="Tice H."/>
            <person name="Bruce D."/>
            <person name="Goodwin L."/>
            <person name="Pitluck S."/>
            <person name="LaButti K."/>
            <person name="Schmutz J."/>
            <person name="Larimer F."/>
            <person name="Land M."/>
            <person name="Hauser L."/>
            <person name="Kyrpides N."/>
            <person name="Mikhailova N."/>
            <person name="Dunfield P.F."/>
            <person name="Dedysh S.N."/>
            <person name="Liesack W."/>
            <person name="Saw J.H."/>
            <person name="Alam M."/>
            <person name="Chen Y."/>
            <person name="Murrell J.C."/>
            <person name="Richardson P."/>
        </authorList>
    </citation>
    <scope>NUCLEOTIDE SEQUENCE [LARGE SCALE GENOMIC DNA]</scope>
    <source>
        <strain evidence="6">ATCC 9039 / DSM 1715 / NCIMB 8712</strain>
    </source>
</reference>
<dbReference type="Pfam" id="PF03534">
    <property type="entry name" value="SpvB"/>
    <property type="match status" value="1"/>
</dbReference>
<organism evidence="5 6">
    <name type="scientific">Beijerinckia indica subsp. indica (strain ATCC 9039 / DSM 1715 / NCIMB 8712)</name>
    <dbReference type="NCBI Taxonomy" id="395963"/>
    <lineage>
        <taxon>Bacteria</taxon>
        <taxon>Pseudomonadati</taxon>
        <taxon>Pseudomonadota</taxon>
        <taxon>Alphaproteobacteria</taxon>
        <taxon>Hyphomicrobiales</taxon>
        <taxon>Beijerinckiaceae</taxon>
        <taxon>Beijerinckia</taxon>
    </lineage>
</organism>
<sequence length="119" mass="12027">MIGRTGGGEGQAREGPASASSAPASTRESPLPVVNLPKGGGAIRGMGEKFSANPVAGTGWMAVPITTSRGRSGFGPNLSLAYDSGAGNGPFGFGWRLSLPAITRKTDKGPPRRACPFQA</sequence>
<feature type="compositionally biased region" description="Low complexity" evidence="4">
    <location>
        <begin position="16"/>
        <end position="25"/>
    </location>
</feature>
<dbReference type="STRING" id="395963.Bind_2959"/>